<dbReference type="Proteomes" id="UP001303046">
    <property type="component" value="Unassembled WGS sequence"/>
</dbReference>
<dbReference type="EMBL" id="JAVFWL010000001">
    <property type="protein sequence ID" value="KAK6726209.1"/>
    <property type="molecule type" value="Genomic_DNA"/>
</dbReference>
<reference evidence="2 3" key="1">
    <citation type="submission" date="2023-08" db="EMBL/GenBank/DDBJ databases">
        <title>A Necator americanus chromosomal reference genome.</title>
        <authorList>
            <person name="Ilik V."/>
            <person name="Petrzelkova K.J."/>
            <person name="Pardy F."/>
            <person name="Fuh T."/>
            <person name="Niatou-Singa F.S."/>
            <person name="Gouil Q."/>
            <person name="Baker L."/>
            <person name="Ritchie M.E."/>
            <person name="Jex A.R."/>
            <person name="Gazzola D."/>
            <person name="Li H."/>
            <person name="Toshio Fujiwara R."/>
            <person name="Zhan B."/>
            <person name="Aroian R.V."/>
            <person name="Pafco B."/>
            <person name="Schwarz E.M."/>
        </authorList>
    </citation>
    <scope>NUCLEOTIDE SEQUENCE [LARGE SCALE GENOMIC DNA]</scope>
    <source>
        <strain evidence="2 3">Aroian</strain>
        <tissue evidence="2">Whole animal</tissue>
    </source>
</reference>
<gene>
    <name evidence="2" type="primary">Necator_chrI.g619</name>
    <name evidence="2" type="ORF">RB195_004497</name>
</gene>
<evidence type="ECO:0000313" key="3">
    <source>
        <dbReference type="Proteomes" id="UP001303046"/>
    </source>
</evidence>
<sequence>MLTIIVSLLNWLLFIFVKATNQNTTFSVPHEWTTIFMFPFGRPTKTPLSVFHTSGPRSLCFRSDSILVPAEKFRYLK</sequence>
<name>A0ABR1BMT3_NECAM</name>
<organism evidence="2 3">
    <name type="scientific">Necator americanus</name>
    <name type="common">Human hookworm</name>
    <dbReference type="NCBI Taxonomy" id="51031"/>
    <lineage>
        <taxon>Eukaryota</taxon>
        <taxon>Metazoa</taxon>
        <taxon>Ecdysozoa</taxon>
        <taxon>Nematoda</taxon>
        <taxon>Chromadorea</taxon>
        <taxon>Rhabditida</taxon>
        <taxon>Rhabditina</taxon>
        <taxon>Rhabditomorpha</taxon>
        <taxon>Strongyloidea</taxon>
        <taxon>Ancylostomatidae</taxon>
        <taxon>Bunostominae</taxon>
        <taxon>Necator</taxon>
    </lineage>
</organism>
<keyword evidence="1" id="KW-0732">Signal</keyword>
<feature type="signal peptide" evidence="1">
    <location>
        <begin position="1"/>
        <end position="19"/>
    </location>
</feature>
<evidence type="ECO:0000313" key="2">
    <source>
        <dbReference type="EMBL" id="KAK6726209.1"/>
    </source>
</evidence>
<evidence type="ECO:0008006" key="4">
    <source>
        <dbReference type="Google" id="ProtNLM"/>
    </source>
</evidence>
<proteinExistence type="predicted"/>
<evidence type="ECO:0000256" key="1">
    <source>
        <dbReference type="SAM" id="SignalP"/>
    </source>
</evidence>
<comment type="caution">
    <text evidence="2">The sequence shown here is derived from an EMBL/GenBank/DDBJ whole genome shotgun (WGS) entry which is preliminary data.</text>
</comment>
<accession>A0ABR1BMT3</accession>
<feature type="chain" id="PRO_5047403325" description="Secreted protein" evidence="1">
    <location>
        <begin position="20"/>
        <end position="77"/>
    </location>
</feature>
<protein>
    <recommendedName>
        <fullName evidence="4">Secreted protein</fullName>
    </recommendedName>
</protein>
<keyword evidence="3" id="KW-1185">Reference proteome</keyword>